<feature type="transmembrane region" description="Helical" evidence="4">
    <location>
        <begin position="21"/>
        <end position="40"/>
    </location>
</feature>
<dbReference type="Pfam" id="PF25917">
    <property type="entry name" value="BSH_RND"/>
    <property type="match status" value="1"/>
</dbReference>
<evidence type="ECO:0000256" key="4">
    <source>
        <dbReference type="SAM" id="Phobius"/>
    </source>
</evidence>
<proteinExistence type="inferred from homology"/>
<dbReference type="GO" id="GO:0055085">
    <property type="term" value="P:transmembrane transport"/>
    <property type="evidence" value="ECO:0007669"/>
    <property type="project" value="InterPro"/>
</dbReference>
<dbReference type="EMBL" id="FOUE01000001">
    <property type="protein sequence ID" value="SFL90390.1"/>
    <property type="molecule type" value="Genomic_DNA"/>
</dbReference>
<dbReference type="Gene3D" id="2.40.50.100">
    <property type="match status" value="1"/>
</dbReference>
<dbReference type="RefSeq" id="WP_175481814.1">
    <property type="nucleotide sequence ID" value="NZ_FOUE01000001.1"/>
</dbReference>
<dbReference type="Proteomes" id="UP000198519">
    <property type="component" value="Unassembled WGS sequence"/>
</dbReference>
<dbReference type="Pfam" id="PF25963">
    <property type="entry name" value="Beta-barrel_AAEA"/>
    <property type="match status" value="1"/>
</dbReference>
<name>A0A1I4LHE5_9GAMM</name>
<dbReference type="PANTHER" id="PTHR30386">
    <property type="entry name" value="MEMBRANE FUSION SUBUNIT OF EMRAB-TOLC MULTIDRUG EFFLUX PUMP"/>
    <property type="match status" value="1"/>
</dbReference>
<dbReference type="Gene3D" id="2.40.30.170">
    <property type="match status" value="1"/>
</dbReference>
<keyword evidence="3" id="KW-0175">Coiled coil</keyword>
<feature type="domain" description="Multidrug resistance protein MdtA-like barrel-sandwich hybrid" evidence="5">
    <location>
        <begin position="57"/>
        <end position="226"/>
    </location>
</feature>
<protein>
    <submittedName>
        <fullName evidence="7">Membrane fusion protein, multidrug efflux system</fullName>
    </submittedName>
</protein>
<dbReference type="InterPro" id="IPR058634">
    <property type="entry name" value="AaeA-lik-b-barrel"/>
</dbReference>
<evidence type="ECO:0000313" key="8">
    <source>
        <dbReference type="Proteomes" id="UP000198519"/>
    </source>
</evidence>
<keyword evidence="4" id="KW-0812">Transmembrane</keyword>
<dbReference type="PANTHER" id="PTHR30386:SF19">
    <property type="entry name" value="MULTIDRUG EXPORT PROTEIN EMRA-RELATED"/>
    <property type="match status" value="1"/>
</dbReference>
<dbReference type="GO" id="GO:0030313">
    <property type="term" value="C:cell envelope"/>
    <property type="evidence" value="ECO:0007669"/>
    <property type="project" value="UniProtKB-SubCell"/>
</dbReference>
<feature type="domain" description="p-hydroxybenzoic acid efflux pump subunit AaeA-like beta-barrel" evidence="6">
    <location>
        <begin position="250"/>
        <end position="340"/>
    </location>
</feature>
<dbReference type="STRING" id="488535.SAMN04487963_0477"/>
<evidence type="ECO:0000313" key="7">
    <source>
        <dbReference type="EMBL" id="SFL90390.1"/>
    </source>
</evidence>
<reference evidence="8" key="1">
    <citation type="submission" date="2016-10" db="EMBL/GenBank/DDBJ databases">
        <authorList>
            <person name="Varghese N."/>
            <person name="Submissions S."/>
        </authorList>
    </citation>
    <scope>NUCLEOTIDE SEQUENCE [LARGE SCALE GENOMIC DNA]</scope>
    <source>
        <strain evidence="8">CGMCC 1.7061</strain>
    </source>
</reference>
<comment type="similarity">
    <text evidence="2">Belongs to the membrane fusion protein (MFP) (TC 8.A.1) family.</text>
</comment>
<dbReference type="SUPFAM" id="SSF111369">
    <property type="entry name" value="HlyD-like secretion proteins"/>
    <property type="match status" value="1"/>
</dbReference>
<keyword evidence="4" id="KW-1133">Transmembrane helix</keyword>
<sequence>MPSEQSTPAPLTAKKRKTGPILLVSIPLVVALAFALYLVFGGRYVSTENAYLQAPMVNLTAEVSGRIGTVLVRENQSVKAGDVLLGIDTEPFEIAVSQAEARLRQAEFAIQTLKASYASKQGELALADENVEFARRELNRQQALAARDLTSRSELDALRHQLATSERQKVTITRELEQIAATLGGNPNLPLAQHPDYQSALTNLRSAQLDLERTQLKAPFGGVVAKVPEPGTYASPGVALISLIGTEELWIEANFKETELTRVRSGQRVNVDVDAYPDQPLVGTVDSLAYATGAEFAILPAQNATGNWVKVVQRIPVRIRLDQFPDNLPLRSGMSVHVEVDTGYPDTDTGSPIAWVRSLASTAEANEGQGE</sequence>
<evidence type="ECO:0000256" key="1">
    <source>
        <dbReference type="ARBA" id="ARBA00004196"/>
    </source>
</evidence>
<evidence type="ECO:0000259" key="5">
    <source>
        <dbReference type="Pfam" id="PF25917"/>
    </source>
</evidence>
<dbReference type="InterPro" id="IPR058625">
    <property type="entry name" value="MdtA-like_BSH"/>
</dbReference>
<keyword evidence="8" id="KW-1185">Reference proteome</keyword>
<comment type="subcellular location">
    <subcellularLocation>
        <location evidence="1">Cell envelope</location>
    </subcellularLocation>
</comment>
<accession>A0A1I4LHE5</accession>
<feature type="coiled-coil region" evidence="3">
    <location>
        <begin position="96"/>
        <end position="175"/>
    </location>
</feature>
<keyword evidence="4" id="KW-0472">Membrane</keyword>
<dbReference type="InterPro" id="IPR050739">
    <property type="entry name" value="MFP"/>
</dbReference>
<gene>
    <name evidence="7" type="ORF">SAMN04487963_0477</name>
</gene>
<organism evidence="7 8">
    <name type="scientific">Marinobacter zhejiangensis</name>
    <dbReference type="NCBI Taxonomy" id="488535"/>
    <lineage>
        <taxon>Bacteria</taxon>
        <taxon>Pseudomonadati</taxon>
        <taxon>Pseudomonadota</taxon>
        <taxon>Gammaproteobacteria</taxon>
        <taxon>Pseudomonadales</taxon>
        <taxon>Marinobacteraceae</taxon>
        <taxon>Marinobacter</taxon>
    </lineage>
</organism>
<evidence type="ECO:0000256" key="2">
    <source>
        <dbReference type="ARBA" id="ARBA00009477"/>
    </source>
</evidence>
<dbReference type="AlphaFoldDB" id="A0A1I4LHE5"/>
<evidence type="ECO:0000259" key="6">
    <source>
        <dbReference type="Pfam" id="PF25963"/>
    </source>
</evidence>
<evidence type="ECO:0000256" key="3">
    <source>
        <dbReference type="SAM" id="Coils"/>
    </source>
</evidence>